<dbReference type="VEuPathDB" id="FungiDB:MYCFIDRAFT_194293"/>
<proteinExistence type="predicted"/>
<evidence type="ECO:0000256" key="1">
    <source>
        <dbReference type="SAM" id="Coils"/>
    </source>
</evidence>
<feature type="coiled-coil region" evidence="1">
    <location>
        <begin position="276"/>
        <end position="303"/>
    </location>
</feature>
<dbReference type="AlphaFoldDB" id="M3BA67"/>
<keyword evidence="1" id="KW-0175">Coiled coil</keyword>
<dbReference type="RefSeq" id="XP_007923531.1">
    <property type="nucleotide sequence ID" value="XM_007925340.1"/>
</dbReference>
<name>M3BA67_PSEFD</name>
<dbReference type="EMBL" id="KB446556">
    <property type="protein sequence ID" value="EME86153.1"/>
    <property type="molecule type" value="Genomic_DNA"/>
</dbReference>
<evidence type="ECO:0000313" key="4">
    <source>
        <dbReference type="Proteomes" id="UP000016932"/>
    </source>
</evidence>
<accession>M3BA67</accession>
<feature type="region of interest" description="Disordered" evidence="2">
    <location>
        <begin position="1"/>
        <end position="20"/>
    </location>
</feature>
<reference evidence="3 4" key="1">
    <citation type="journal article" date="2012" name="PLoS Pathog.">
        <title>Diverse lifestyles and strategies of plant pathogenesis encoded in the genomes of eighteen Dothideomycetes fungi.</title>
        <authorList>
            <person name="Ohm R.A."/>
            <person name="Feau N."/>
            <person name="Henrissat B."/>
            <person name="Schoch C.L."/>
            <person name="Horwitz B.A."/>
            <person name="Barry K.W."/>
            <person name="Condon B.J."/>
            <person name="Copeland A.C."/>
            <person name="Dhillon B."/>
            <person name="Glaser F."/>
            <person name="Hesse C.N."/>
            <person name="Kosti I."/>
            <person name="LaButti K."/>
            <person name="Lindquist E.A."/>
            <person name="Lucas S."/>
            <person name="Salamov A.A."/>
            <person name="Bradshaw R.E."/>
            <person name="Ciuffetti L."/>
            <person name="Hamelin R.C."/>
            <person name="Kema G.H.J."/>
            <person name="Lawrence C."/>
            <person name="Scott J.A."/>
            <person name="Spatafora J.W."/>
            <person name="Turgeon B.G."/>
            <person name="de Wit P.J.G.M."/>
            <person name="Zhong S."/>
            <person name="Goodwin S.B."/>
            <person name="Grigoriev I.V."/>
        </authorList>
    </citation>
    <scope>NUCLEOTIDE SEQUENCE [LARGE SCALE GENOMIC DNA]</scope>
    <source>
        <strain evidence="3 4">CIRAD86</strain>
    </source>
</reference>
<evidence type="ECO:0000313" key="3">
    <source>
        <dbReference type="EMBL" id="EME86153.1"/>
    </source>
</evidence>
<dbReference type="KEGG" id="pfj:MYCFIDRAFT_194293"/>
<keyword evidence="4" id="KW-1185">Reference proteome</keyword>
<dbReference type="eggNOG" id="ENOG502RPIR">
    <property type="taxonomic scope" value="Eukaryota"/>
</dbReference>
<gene>
    <name evidence="3" type="ORF">MYCFIDRAFT_194293</name>
</gene>
<sequence>MSPPRGTAGKSPASSDHDRSAMAHLQVVEQNLVSSATRPLAALFHRTVPGKRHSVLLDPMQFHNALFKGLESDPPLTQQVVMTLATSNDAAPMISAMMSRFAADTTLMAALKDACSTWPSLGSSLISLANRAVAVLNAGAWIKGENEAINALAGWVLHLYRKNRHGFFRKMRMSTEDSLQLCARLLLCIFEDLAYDGNCFKTILSGDLAVPTQLEMRKKLEAQYIFVKTLAEAYQKQLAAQKESYEKEISTCTTSPATPSSRAQHVTNVGDLTKQLAASQTKLNATELELQNTKNQLESTEHNMGKVK</sequence>
<dbReference type="HOGENOM" id="CLU_903523_0_0_1"/>
<dbReference type="GeneID" id="19335379"/>
<organism evidence="3 4">
    <name type="scientific">Pseudocercospora fijiensis (strain CIRAD86)</name>
    <name type="common">Black leaf streak disease fungus</name>
    <name type="synonym">Mycosphaerella fijiensis</name>
    <dbReference type="NCBI Taxonomy" id="383855"/>
    <lineage>
        <taxon>Eukaryota</taxon>
        <taxon>Fungi</taxon>
        <taxon>Dikarya</taxon>
        <taxon>Ascomycota</taxon>
        <taxon>Pezizomycotina</taxon>
        <taxon>Dothideomycetes</taxon>
        <taxon>Dothideomycetidae</taxon>
        <taxon>Mycosphaerellales</taxon>
        <taxon>Mycosphaerellaceae</taxon>
        <taxon>Pseudocercospora</taxon>
    </lineage>
</organism>
<dbReference type="Proteomes" id="UP000016932">
    <property type="component" value="Unassembled WGS sequence"/>
</dbReference>
<protein>
    <submittedName>
        <fullName evidence="3">Uncharacterized protein</fullName>
    </submittedName>
</protein>
<evidence type="ECO:0000256" key="2">
    <source>
        <dbReference type="SAM" id="MobiDB-lite"/>
    </source>
</evidence>